<dbReference type="EMBL" id="JBHTGQ010000032">
    <property type="protein sequence ID" value="MFC7751040.1"/>
    <property type="molecule type" value="Genomic_DNA"/>
</dbReference>
<feature type="transmembrane region" description="Helical" evidence="1">
    <location>
        <begin position="29"/>
        <end position="46"/>
    </location>
</feature>
<feature type="transmembrane region" description="Helical" evidence="1">
    <location>
        <begin position="5"/>
        <end position="23"/>
    </location>
</feature>
<keyword evidence="3" id="KW-1185">Reference proteome</keyword>
<comment type="caution">
    <text evidence="2">The sequence shown here is derived from an EMBL/GenBank/DDBJ whole genome shotgun (WGS) entry which is preliminary data.</text>
</comment>
<keyword evidence="1" id="KW-0812">Transmembrane</keyword>
<evidence type="ECO:0008006" key="4">
    <source>
        <dbReference type="Google" id="ProtNLM"/>
    </source>
</evidence>
<dbReference type="Proteomes" id="UP001596528">
    <property type="component" value="Unassembled WGS sequence"/>
</dbReference>
<keyword evidence="1" id="KW-0472">Membrane</keyword>
<name>A0ABW2V8D2_9BACL</name>
<evidence type="ECO:0000313" key="3">
    <source>
        <dbReference type="Proteomes" id="UP001596528"/>
    </source>
</evidence>
<keyword evidence="1" id="KW-1133">Transmembrane helix</keyword>
<dbReference type="RefSeq" id="WP_138789507.1">
    <property type="nucleotide sequence ID" value="NZ_JBHTGQ010000032.1"/>
</dbReference>
<reference evidence="3" key="1">
    <citation type="journal article" date="2019" name="Int. J. Syst. Evol. Microbiol.">
        <title>The Global Catalogue of Microorganisms (GCM) 10K type strain sequencing project: providing services to taxonomists for standard genome sequencing and annotation.</title>
        <authorList>
            <consortium name="The Broad Institute Genomics Platform"/>
            <consortium name="The Broad Institute Genome Sequencing Center for Infectious Disease"/>
            <person name="Wu L."/>
            <person name="Ma J."/>
        </authorList>
    </citation>
    <scope>NUCLEOTIDE SEQUENCE [LARGE SCALE GENOMIC DNA]</scope>
    <source>
        <strain evidence="3">JCM 18657</strain>
    </source>
</reference>
<protein>
    <recommendedName>
        <fullName evidence="4">DUF58 domain-containing protein</fullName>
    </recommendedName>
</protein>
<accession>A0ABW2V8D2</accession>
<evidence type="ECO:0000256" key="1">
    <source>
        <dbReference type="SAM" id="Phobius"/>
    </source>
</evidence>
<proteinExistence type="predicted"/>
<organism evidence="2 3">
    <name type="scientific">Paenibacillus thermoaerophilus</name>
    <dbReference type="NCBI Taxonomy" id="1215385"/>
    <lineage>
        <taxon>Bacteria</taxon>
        <taxon>Bacillati</taxon>
        <taxon>Bacillota</taxon>
        <taxon>Bacilli</taxon>
        <taxon>Bacillales</taxon>
        <taxon>Paenibacillaceae</taxon>
        <taxon>Paenibacillus</taxon>
    </lineage>
</organism>
<evidence type="ECO:0000313" key="2">
    <source>
        <dbReference type="EMBL" id="MFC7751040.1"/>
    </source>
</evidence>
<sequence length="191" mass="20827">MKYNILTFIGGIVVFGAVLAAAWHLQSWVLLYIASALPVILVPLMPDIPRKQVIRRTGGKEQYAIRRQSGGADDAGVLHIGFRPGSVNWNKTWLCVPLELIRNAEPYAGAAEEAVTLPVSAGDCRVTGGRRPMLRISLPSLSARAQALNYKTREVERLTLRLDELPPLALSLPVRRSRSAGQSRGAALPLN</sequence>
<gene>
    <name evidence="2" type="ORF">ACFQWB_14030</name>
</gene>